<comment type="caution">
    <text evidence="1">The sequence shown here is derived from an EMBL/GenBank/DDBJ whole genome shotgun (WGS) entry which is preliminary data.</text>
</comment>
<evidence type="ECO:0000313" key="2">
    <source>
        <dbReference type="Proteomes" id="UP000198211"/>
    </source>
</evidence>
<dbReference type="EMBL" id="NBNE01006707">
    <property type="protein sequence ID" value="OWZ01635.1"/>
    <property type="molecule type" value="Genomic_DNA"/>
</dbReference>
<evidence type="ECO:0000313" key="1">
    <source>
        <dbReference type="EMBL" id="OWZ01635.1"/>
    </source>
</evidence>
<reference evidence="2" key="1">
    <citation type="submission" date="2017-03" db="EMBL/GenBank/DDBJ databases">
        <title>Phytopthora megakarya and P. palmivora, two closely related causual agents of cacao black pod achieved similar genome size and gene model numbers by different mechanisms.</title>
        <authorList>
            <person name="Ali S."/>
            <person name="Shao J."/>
            <person name="Larry D.J."/>
            <person name="Kronmiller B."/>
            <person name="Shen D."/>
            <person name="Strem M.D."/>
            <person name="Melnick R.L."/>
            <person name="Guiltinan M.J."/>
            <person name="Tyler B.M."/>
            <person name="Meinhardt L.W."/>
            <person name="Bailey B.A."/>
        </authorList>
    </citation>
    <scope>NUCLEOTIDE SEQUENCE [LARGE SCALE GENOMIC DNA]</scope>
    <source>
        <strain evidence="2">zdho120</strain>
    </source>
</reference>
<gene>
    <name evidence="1" type="ORF">PHMEG_00026939</name>
</gene>
<accession>A0A225V8D8</accession>
<dbReference type="Proteomes" id="UP000198211">
    <property type="component" value="Unassembled WGS sequence"/>
</dbReference>
<name>A0A225V8D8_9STRA</name>
<organism evidence="1 2">
    <name type="scientific">Phytophthora megakarya</name>
    <dbReference type="NCBI Taxonomy" id="4795"/>
    <lineage>
        <taxon>Eukaryota</taxon>
        <taxon>Sar</taxon>
        <taxon>Stramenopiles</taxon>
        <taxon>Oomycota</taxon>
        <taxon>Peronosporomycetes</taxon>
        <taxon>Peronosporales</taxon>
        <taxon>Peronosporaceae</taxon>
        <taxon>Phytophthora</taxon>
    </lineage>
</organism>
<protein>
    <submittedName>
        <fullName evidence="1">Cytochrome P450</fullName>
    </submittedName>
</protein>
<sequence length="159" mass="18353">MQTSTVIHPGRRGPKVTFPGLETSLLKWVGEMRKEKVRAITSQCLLLMAVRLEPSFLEGRSERAAVEYLRRFRVRNNLSIRRITHKGRRKRSELQCVTDDFGHAMRHNLEVSGILASVRNGNKLDHFFNMDQTSIYIDMNPKTTITFRGERDVDVIQGI</sequence>
<proteinExistence type="predicted"/>
<dbReference type="AlphaFoldDB" id="A0A225V8D8"/>
<dbReference type="OrthoDB" id="127905at2759"/>
<keyword evidence="2" id="KW-1185">Reference proteome</keyword>